<evidence type="ECO:0000313" key="2">
    <source>
        <dbReference type="Proteomes" id="UP000192328"/>
    </source>
</evidence>
<protein>
    <submittedName>
        <fullName evidence="1">MacB-like core domain-containing protein</fullName>
    </submittedName>
</protein>
<keyword evidence="2" id="KW-1185">Reference proteome</keyword>
<dbReference type="EMBL" id="FWXZ01000002">
    <property type="protein sequence ID" value="SMC54335.1"/>
    <property type="molecule type" value="Genomic_DNA"/>
</dbReference>
<reference evidence="1" key="1">
    <citation type="submission" date="2017-04" db="EMBL/GenBank/DDBJ databases">
        <authorList>
            <person name="Varghese N."/>
            <person name="Submissions S."/>
        </authorList>
    </citation>
    <scope>NUCLEOTIDE SEQUENCE</scope>
    <source>
        <strain evidence="1">WTE2008</strain>
    </source>
</reference>
<proteinExistence type="predicted"/>
<gene>
    <name evidence="1" type="ORF">SAMN06297397_1348</name>
</gene>
<comment type="caution">
    <text evidence="1">The sequence shown here is derived from an EMBL/GenBank/DDBJ whole genome shotgun (WGS) entry which is preliminary data.</text>
</comment>
<organism evidence="1 2">
    <name type="scientific">Aristaeella lactis</name>
    <dbReference type="NCBI Taxonomy" id="3046383"/>
    <lineage>
        <taxon>Bacteria</taxon>
        <taxon>Bacillati</taxon>
        <taxon>Bacillota</taxon>
        <taxon>Clostridia</taxon>
        <taxon>Eubacteriales</taxon>
        <taxon>Aristaeellaceae</taxon>
        <taxon>Aristaeella</taxon>
    </lineage>
</organism>
<evidence type="ECO:0000313" key="1">
    <source>
        <dbReference type="EMBL" id="SMC54335.1"/>
    </source>
</evidence>
<accession>A0AC61PKH3</accession>
<sequence>MKRRFHLSFLLLAGILMLGAGLIGLTTVPDLMQYAFIPQAETDALTPAPYQAETEALAPDPSGEDTEPVLQQPPEIETVMLDKYDKALEGMGSTFPGLTLHGIRNNTGLDVIGQSQSVCLYAIGPSWNEVYTPRIVNGRELVRLDVQKQNDVIILDEKTAFKFFQAEDPIGRTVTLNGTEMEVAGVAAHSRRIGETMENAAWVPLDKVTDCELMVLSAASPSVSLFSVFQKQAEEYFGSNGTAISLKKEKIRALMPLLLVFLVVAIWLLKRWISWLGGYGRARMAEVRAESRRRYALHLIPYLAGKLLPVALMIIATVAACYGVAVLAVKPLWTFPEWVPETLGEYPSWISKFWDLTSAAAKTITIKTTELAEVQFWSSLILWGTILILLRAAKNTLAGFSRKKED</sequence>
<dbReference type="Proteomes" id="UP000192328">
    <property type="component" value="Unassembled WGS sequence"/>
</dbReference>
<name>A0AC61PKH3_9FIRM</name>